<name>A0A4T0BW37_AURPU</name>
<dbReference type="AlphaFoldDB" id="A0A4T0BW37"/>
<dbReference type="Proteomes" id="UP000308724">
    <property type="component" value="Unassembled WGS sequence"/>
</dbReference>
<organism evidence="2 3">
    <name type="scientific">Aureobasidium pullulans</name>
    <name type="common">Black yeast</name>
    <name type="synonym">Pullularia pullulans</name>
    <dbReference type="NCBI Taxonomy" id="5580"/>
    <lineage>
        <taxon>Eukaryota</taxon>
        <taxon>Fungi</taxon>
        <taxon>Dikarya</taxon>
        <taxon>Ascomycota</taxon>
        <taxon>Pezizomycotina</taxon>
        <taxon>Dothideomycetes</taxon>
        <taxon>Dothideomycetidae</taxon>
        <taxon>Dothideales</taxon>
        <taxon>Saccotheciaceae</taxon>
        <taxon>Aureobasidium</taxon>
    </lineage>
</organism>
<evidence type="ECO:0000256" key="1">
    <source>
        <dbReference type="SAM" id="MobiDB-lite"/>
    </source>
</evidence>
<dbReference type="EMBL" id="QZBZ01000051">
    <property type="protein sequence ID" value="TIA39140.1"/>
    <property type="molecule type" value="Genomic_DNA"/>
</dbReference>
<proteinExistence type="predicted"/>
<sequence length="157" mass="15961">MDKIEKNRRRAKLLRERRAAFLLASAQAPSSDLAIQTARAALNLPALPAGNAATTATPSAQSARPFAFTAGNAATTATPSAQSVQPSALPASNAATTATPPAQSAELSAPAVGNPAPTASTLESLSLSDDVVTIPRALFEAHAAELARLGIYEGMTK</sequence>
<feature type="region of interest" description="Disordered" evidence="1">
    <location>
        <begin position="74"/>
        <end position="120"/>
    </location>
</feature>
<feature type="compositionally biased region" description="Low complexity" evidence="1">
    <location>
        <begin position="74"/>
        <end position="105"/>
    </location>
</feature>
<protein>
    <submittedName>
        <fullName evidence="2">Uncharacterized protein</fullName>
    </submittedName>
</protein>
<comment type="caution">
    <text evidence="2">The sequence shown here is derived from an EMBL/GenBank/DDBJ whole genome shotgun (WGS) entry which is preliminary data.</text>
</comment>
<accession>A0A4T0BW37</accession>
<evidence type="ECO:0000313" key="2">
    <source>
        <dbReference type="EMBL" id="TIA39140.1"/>
    </source>
</evidence>
<evidence type="ECO:0000313" key="3">
    <source>
        <dbReference type="Proteomes" id="UP000308724"/>
    </source>
</evidence>
<gene>
    <name evidence="2" type="ORF">D6C78_03481</name>
</gene>
<reference evidence="2 3" key="1">
    <citation type="submission" date="2018-10" db="EMBL/GenBank/DDBJ databases">
        <title>Fifty Aureobasidium pullulans genomes reveal a recombining polyextremotolerant generalist.</title>
        <authorList>
            <person name="Gostincar C."/>
            <person name="Turk M."/>
            <person name="Zajc J."/>
            <person name="Gunde-Cimerman N."/>
        </authorList>
    </citation>
    <scope>NUCLEOTIDE SEQUENCE [LARGE SCALE GENOMIC DNA]</scope>
    <source>
        <strain evidence="2 3">EXF-1645</strain>
    </source>
</reference>